<dbReference type="Proteomes" id="UP000238081">
    <property type="component" value="Unassembled WGS sequence"/>
</dbReference>
<organism evidence="1 2">
    <name type="scientific">Clostridium butyricum</name>
    <dbReference type="NCBI Taxonomy" id="1492"/>
    <lineage>
        <taxon>Bacteria</taxon>
        <taxon>Bacillati</taxon>
        <taxon>Bacillota</taxon>
        <taxon>Clostridia</taxon>
        <taxon>Eubacteriales</taxon>
        <taxon>Clostridiaceae</taxon>
        <taxon>Clostridium</taxon>
    </lineage>
</organism>
<protein>
    <submittedName>
        <fullName evidence="1">Uncharacterized protein</fullName>
    </submittedName>
</protein>
<name>A0A2S7FBH8_CLOBU</name>
<gene>
    <name evidence="1" type="ORF">AWN73_11635</name>
</gene>
<proteinExistence type="predicted"/>
<dbReference type="AlphaFoldDB" id="A0A2S7FBH8"/>
<dbReference type="EMBL" id="LRDH01000099">
    <property type="protein sequence ID" value="PPV15424.1"/>
    <property type="molecule type" value="Genomic_DNA"/>
</dbReference>
<accession>A0A2S7FBH8</accession>
<dbReference type="RefSeq" id="WP_043662645.1">
    <property type="nucleotide sequence ID" value="NZ_JSEG01000004.1"/>
</dbReference>
<comment type="caution">
    <text evidence="1">The sequence shown here is derived from an EMBL/GenBank/DDBJ whole genome shotgun (WGS) entry which is preliminary data.</text>
</comment>
<sequence>MCTNQIQLPSILRGRNIFTKVIPTVCNLKNMLDKLEKHNFEIEKLRQWEKRSYKEYKIEKIINLLIESPKLDWSNIIRSHILTLNGDEIGASVIDIYIVAYAAYSYGTGRDNMFRLIKEKHISEKVNSSNAIYCVGKGDGIFLGLLNKDGTVKDKEFFKNWIENTSADSIENIYLS</sequence>
<reference evidence="1 2" key="1">
    <citation type="submission" date="2016-01" db="EMBL/GenBank/DDBJ databases">
        <title>Characterization of the Clostridium difficile lineages that are prevalent in Hong Kong and China.</title>
        <authorList>
            <person name="Kwok J.S.-L."/>
            <person name="Lam W.-Y."/>
            <person name="Ip M."/>
            <person name="Chan T.-F."/>
            <person name="Hawkey P.M."/>
            <person name="Tsui S.K.-W."/>
        </authorList>
    </citation>
    <scope>NUCLEOTIDE SEQUENCE [LARGE SCALE GENOMIC DNA]</scope>
    <source>
        <strain evidence="1 2">300064</strain>
    </source>
</reference>
<evidence type="ECO:0000313" key="1">
    <source>
        <dbReference type="EMBL" id="PPV15424.1"/>
    </source>
</evidence>
<evidence type="ECO:0000313" key="2">
    <source>
        <dbReference type="Proteomes" id="UP000238081"/>
    </source>
</evidence>